<dbReference type="CDD" id="cd21856">
    <property type="entry name" value="Plk4BD_Cep192"/>
    <property type="match status" value="1"/>
</dbReference>
<dbReference type="Pfam" id="PF22076">
    <property type="entry name" value="Cep192_D6"/>
    <property type="match status" value="1"/>
</dbReference>
<dbReference type="Gene3D" id="2.60.40.10">
    <property type="entry name" value="Immunoglobulins"/>
    <property type="match status" value="3"/>
</dbReference>
<dbReference type="InterPro" id="IPR054092">
    <property type="entry name" value="Cep192-like_D6"/>
</dbReference>
<dbReference type="Proteomes" id="UP000005207">
    <property type="component" value="Linkage group LG11"/>
</dbReference>
<dbReference type="InterPro" id="IPR054085">
    <property type="entry name" value="Cep192-like_D1"/>
</dbReference>
<dbReference type="GO" id="GO:0019901">
    <property type="term" value="F:protein kinase binding"/>
    <property type="evidence" value="ECO:0007669"/>
    <property type="project" value="TreeGrafter"/>
</dbReference>
<dbReference type="Pfam" id="PF25765">
    <property type="entry name" value="PLK4_bind_CEP192"/>
    <property type="match status" value="1"/>
</dbReference>
<dbReference type="InterPro" id="IPR054089">
    <property type="entry name" value="Cep192-like_D3"/>
</dbReference>
<name>A0A669EQH2_ORENI</name>
<accession>A0A669EQH2</accession>
<dbReference type="GeneTree" id="ENSGT00510000048187"/>
<proteinExistence type="predicted"/>
<evidence type="ECO:0000259" key="2">
    <source>
        <dbReference type="Pfam" id="PF22060"/>
    </source>
</evidence>
<dbReference type="PANTHER" id="PTHR16029:SF11">
    <property type="entry name" value="CENTROSOMAL PROTEIN OF 192 KDA"/>
    <property type="match status" value="1"/>
</dbReference>
<feature type="region of interest" description="Disordered" evidence="1">
    <location>
        <begin position="206"/>
        <end position="288"/>
    </location>
</feature>
<feature type="region of interest" description="Disordered" evidence="1">
    <location>
        <begin position="1770"/>
        <end position="1792"/>
    </location>
</feature>
<dbReference type="InterPro" id="IPR054087">
    <property type="entry name" value="Cep192-like_D7"/>
</dbReference>
<dbReference type="Pfam" id="PF22067">
    <property type="entry name" value="Cep192_D3"/>
    <property type="match status" value="1"/>
</dbReference>
<gene>
    <name evidence="10" type="primary">CEP192</name>
    <name evidence="10" type="synonym">cep192</name>
</gene>
<organism evidence="10 11">
    <name type="scientific">Oreochromis niloticus</name>
    <name type="common">Nile tilapia</name>
    <name type="synonym">Tilapia nilotica</name>
    <dbReference type="NCBI Taxonomy" id="8128"/>
    <lineage>
        <taxon>Eukaryota</taxon>
        <taxon>Metazoa</taxon>
        <taxon>Chordata</taxon>
        <taxon>Craniata</taxon>
        <taxon>Vertebrata</taxon>
        <taxon>Euteleostomi</taxon>
        <taxon>Actinopterygii</taxon>
        <taxon>Neopterygii</taxon>
        <taxon>Teleostei</taxon>
        <taxon>Neoteleostei</taxon>
        <taxon>Acanthomorphata</taxon>
        <taxon>Ovalentaria</taxon>
        <taxon>Cichlomorphae</taxon>
        <taxon>Cichliformes</taxon>
        <taxon>Cichlidae</taxon>
        <taxon>African cichlids</taxon>
        <taxon>Pseudocrenilabrinae</taxon>
        <taxon>Oreochromini</taxon>
        <taxon>Oreochromis</taxon>
    </lineage>
</organism>
<evidence type="ECO:0000256" key="1">
    <source>
        <dbReference type="SAM" id="MobiDB-lite"/>
    </source>
</evidence>
<feature type="domain" description="Cep192/Spd-2-like" evidence="7">
    <location>
        <begin position="1144"/>
        <end position="1262"/>
    </location>
</feature>
<dbReference type="Pfam" id="PF25763">
    <property type="entry name" value="Aurora-A_bind_CEP192"/>
    <property type="match status" value="1"/>
</dbReference>
<evidence type="ECO:0000259" key="9">
    <source>
        <dbReference type="Pfam" id="PF22076"/>
    </source>
</evidence>
<feature type="compositionally biased region" description="Polar residues" evidence="1">
    <location>
        <begin position="234"/>
        <end position="248"/>
    </location>
</feature>
<dbReference type="InterPro" id="IPR054088">
    <property type="entry name" value="Cep192-like_D8"/>
</dbReference>
<reference evidence="10" key="3">
    <citation type="submission" date="2025-09" db="UniProtKB">
        <authorList>
            <consortium name="Ensembl"/>
        </authorList>
    </citation>
    <scope>IDENTIFICATION</scope>
</reference>
<evidence type="ECO:0000313" key="10">
    <source>
        <dbReference type="Ensembl" id="ENSONIP00000073547.1"/>
    </source>
</evidence>
<feature type="compositionally biased region" description="Polar residues" evidence="1">
    <location>
        <begin position="511"/>
        <end position="526"/>
    </location>
</feature>
<dbReference type="InterPro" id="IPR054091">
    <property type="entry name" value="Cep192-like_D5"/>
</dbReference>
<feature type="domain" description="Cep192-like" evidence="5">
    <location>
        <begin position="1791"/>
        <end position="1890"/>
    </location>
</feature>
<dbReference type="GO" id="GO:0090222">
    <property type="term" value="P:centrosome-templated microtubule nucleation"/>
    <property type="evidence" value="ECO:0007669"/>
    <property type="project" value="InterPro"/>
</dbReference>
<feature type="domain" description="Cep192-like" evidence="3">
    <location>
        <begin position="873"/>
        <end position="1025"/>
    </location>
</feature>
<feature type="compositionally biased region" description="Basic and acidic residues" evidence="1">
    <location>
        <begin position="220"/>
        <end position="230"/>
    </location>
</feature>
<feature type="domain" description="Cep192-like" evidence="9">
    <location>
        <begin position="1511"/>
        <end position="1594"/>
    </location>
</feature>
<reference evidence="11" key="1">
    <citation type="submission" date="2012-01" db="EMBL/GenBank/DDBJ databases">
        <title>The Genome Sequence of Oreochromis niloticus (Nile Tilapia).</title>
        <authorList>
            <consortium name="Broad Institute Genome Assembly Team"/>
            <consortium name="Broad Institute Sequencing Platform"/>
            <person name="Di Palma F."/>
            <person name="Johnson J."/>
            <person name="Lander E.S."/>
            <person name="Lindblad-Toh K."/>
        </authorList>
    </citation>
    <scope>NUCLEOTIDE SEQUENCE [LARGE SCALE GENOMIC DNA]</scope>
</reference>
<evidence type="ECO:0000259" key="6">
    <source>
        <dbReference type="Pfam" id="PF22067"/>
    </source>
</evidence>
<dbReference type="Ensembl" id="ENSONIT00000039233.1">
    <property type="protein sequence ID" value="ENSONIP00000073547.1"/>
    <property type="gene ID" value="ENSONIG00000006896.2"/>
</dbReference>
<dbReference type="GO" id="GO:0051298">
    <property type="term" value="P:centrosome duplication"/>
    <property type="evidence" value="ECO:0007669"/>
    <property type="project" value="InterPro"/>
</dbReference>
<feature type="compositionally biased region" description="Low complexity" evidence="1">
    <location>
        <begin position="540"/>
        <end position="556"/>
    </location>
</feature>
<feature type="domain" description="Cep192-like" evidence="6">
    <location>
        <begin position="1028"/>
        <end position="1067"/>
    </location>
</feature>
<dbReference type="PANTHER" id="PTHR16029">
    <property type="entry name" value="CENTROSOMAL PROTEIN OF 192 KDA"/>
    <property type="match status" value="1"/>
</dbReference>
<dbReference type="InterPro" id="IPR057665">
    <property type="entry name" value="CEP192_PLK4_bind"/>
</dbReference>
<evidence type="ECO:0000259" key="8">
    <source>
        <dbReference type="Pfam" id="PF22074"/>
    </source>
</evidence>
<evidence type="ECO:0000259" key="5">
    <source>
        <dbReference type="Pfam" id="PF22066"/>
    </source>
</evidence>
<evidence type="ECO:0000259" key="4">
    <source>
        <dbReference type="Pfam" id="PF22065"/>
    </source>
</evidence>
<evidence type="ECO:0000259" key="7">
    <source>
        <dbReference type="Pfam" id="PF22073"/>
    </source>
</evidence>
<sequence length="1891" mass="206383">MADSFYKLEDEAFPSFLCKSLDSTSGRPTLGNVTLGSGPGLPVAASTVAKIRPESDNRWEYASYLDGRVLQQAGLQLSGVEQPKFALSFKDDIQTFKSLESRFVHRSYFSWINLTPSRCDICDSVTHILGVWSPDDDIDVNNMPDDELELYFNKLVPPAMQRGRVEGQEIPATVRLFLLYFADFTDLYILPDFQMPDVRLAATGMDSCPASDEDTEDELESARRSSDAARTRLLPSTSRQLVGQSNRPTFRPGLEGGSSEDEASSGRGGASSSGIGHRRSAEGQVINPPVTGITPIFNVCCMGDRVGPVGTGETSSSLGMSGASQRLSHVSWSKALDRQEALVSTGAVSNATHNVVYQNEEGQWVTDLAYYSSFEKEVAGKTSESAAQFETEDFVPASMIVKDQEQFEKEHQFMQEEQIEPASSNGTFNSDSSWKLPFNSHILMRASQVSSEFMQGDESYLRLSLGQFFGQRSEALGCLGSSSDLVKRPSFGYIITSPEKREPFPLIHPSEFSNRDGSPSSDTTDLSEADKTLNPGVFVASAAHPDSSDGPSSDSSLANQSYAIPDNNSSPLMLSISTIASAIADASISNDPSQLAAMIMELSKKSRARNRAESAKVGPAVSSTEEPTSALHVSVDCFSEPCIEETQCNFRPSTSPLTHSSPSQTSVPSADGYCVTYCFYKINVFNVSFWLAVLLIRLLMRFIPTFVMPVGKSHKSPSSFSILVISICLIFPAVRTCVSLSCITVPLSSSGQVVVPEELRFPHACCVGIASQTSLSLFNPSERWQQVSITVNSLAIDGEKVDSLPYQWLMVKNKTIIGPKSTEEQKVLFIPPHAGVYQCVLSVSSWPASAETEVAARANIFARRVVLVAIAENPALEVEVGKSGCLDFGDLPGGGAKSLPLKLLNRTHATVPIRLVISANATAWRCFTFSKHPVTMTSEGTQPAGHMTPVSSPSVMNHVMHANYGENPESFMVWVHFKAPQKYTACSAELGPADEYSARVDIEVDSPGPSRVIRSIPLRARSGTARVHAPKDLQTVSLSAPLGKSSQQTLPLKNAGNIDVQLKLKVILTFTFLIGFGVWVSLCDILGSDCGKHSRDPLIFCQFFFIFFFFYEVTLKGEVTPEDSGKHALPSAAVCGPGLTNNVPPILSNKQFVAWGGVTLGRAVQQKLVLRNNSTDATQQLRLLIRGQDQDCFQLQSLFSPEERLTRHGELSIRPREDVTVHLLFAPTRVACMLAKLEIKQSGVRPSQPGVKFTIPLSGYGGTSNIILEDQRKRADGYVATLTDIAVGCVSKVCLCVRNTGSRAAFIKAVAFSDVQIQSLMEPSVISLAPSQFVLKERTQEVITVLMKSTQREQNLCQLASALLATIYLFCGDEVSRQQYRRLLQSKPEVARKALSDNSLLKNIDFNEKFLGEENVAEACDLPQRPNEAHIFYGNMSKVVVSLLGSTKNTDFEESEHALLLGSSNGNVSLDVLPVKGPQGPALRVADLIVSLAEATSEFLLLLLLLLLFLDGASTTSQVQIRNNTSRELSFDLSWPAHCLTITPQHGVIEPQCHLQILISPNPSLATKSSLLPWSGQIYVQCDGQQKFIKVQIRRDLALDVSTAPADSSLSALPPQAATPLLPVGRLTTRPSLTPQMPQAMVEINNKTIVFPTTPSGETSEAQLEVQNGNVEVRWYLSSFAPPYVKGVDNSGDVYRATYTAFRCSRVSGTLGAHEKMQVPITFLPRDRGDYAQFWDLECHPVSEPQQKTRIRLQLCGPQEGDCSLVKTEATVKTKKRPESSSSKTSQEEAVRRGVYSPQDLYTFPATRVGESSSLKVNVRNNSSDTHELKFVNPSEPFYIKHSRYSLRSQHYLKLPVQFKPSTAGGHSGLLLIQSETSGSLVIQLTGEALP</sequence>
<dbReference type="GO" id="GO:0071539">
    <property type="term" value="P:protein localization to centrosome"/>
    <property type="evidence" value="ECO:0007669"/>
    <property type="project" value="InterPro"/>
</dbReference>
<dbReference type="InterPro" id="IPR054090">
    <property type="entry name" value="Cep192_Spd-2-like_dom"/>
</dbReference>
<dbReference type="Pfam" id="PF22074">
    <property type="entry name" value="Cep192_D5"/>
    <property type="match status" value="1"/>
</dbReference>
<feature type="region of interest" description="Disordered" evidence="1">
    <location>
        <begin position="502"/>
        <end position="562"/>
    </location>
</feature>
<dbReference type="Pfam" id="PF22066">
    <property type="entry name" value="Cep192_D8"/>
    <property type="match status" value="1"/>
</dbReference>
<dbReference type="InterPro" id="IPR013783">
    <property type="entry name" value="Ig-like_fold"/>
</dbReference>
<evidence type="ECO:0000259" key="3">
    <source>
        <dbReference type="Pfam" id="PF22064"/>
    </source>
</evidence>
<dbReference type="GO" id="GO:0005737">
    <property type="term" value="C:cytoplasm"/>
    <property type="evidence" value="ECO:0007669"/>
    <property type="project" value="TreeGrafter"/>
</dbReference>
<dbReference type="GO" id="GO:0000242">
    <property type="term" value="C:pericentriolar material"/>
    <property type="evidence" value="ECO:0007669"/>
    <property type="project" value="TreeGrafter"/>
</dbReference>
<feature type="domain" description="Cep192-like" evidence="2">
    <location>
        <begin position="750"/>
        <end position="871"/>
    </location>
</feature>
<dbReference type="GO" id="GO:0005814">
    <property type="term" value="C:centriole"/>
    <property type="evidence" value="ECO:0007669"/>
    <property type="project" value="TreeGrafter"/>
</dbReference>
<dbReference type="Pfam" id="PF22065">
    <property type="entry name" value="Cep192_D7"/>
    <property type="match status" value="1"/>
</dbReference>
<reference evidence="10" key="2">
    <citation type="submission" date="2025-08" db="UniProtKB">
        <authorList>
            <consortium name="Ensembl"/>
        </authorList>
    </citation>
    <scope>IDENTIFICATION</scope>
</reference>
<dbReference type="Pfam" id="PF22073">
    <property type="entry name" value="Cep192_D4"/>
    <property type="match status" value="1"/>
</dbReference>
<feature type="domain" description="Cep192-like" evidence="4">
    <location>
        <begin position="1638"/>
        <end position="1758"/>
    </location>
</feature>
<dbReference type="Pfam" id="PF22064">
    <property type="entry name" value="Cep192_D2"/>
    <property type="match status" value="1"/>
</dbReference>
<dbReference type="InterPro" id="IPR039103">
    <property type="entry name" value="Spd-2/CEP192"/>
</dbReference>
<keyword evidence="11" id="KW-1185">Reference proteome</keyword>
<dbReference type="InterPro" id="IPR054086">
    <property type="entry name" value="Cep192-like_D2"/>
</dbReference>
<evidence type="ECO:0000313" key="11">
    <source>
        <dbReference type="Proteomes" id="UP000005207"/>
    </source>
</evidence>
<dbReference type="InterPro" id="IPR057662">
    <property type="entry name" value="CEP192_Aurora-A_bind"/>
</dbReference>
<dbReference type="Pfam" id="PF22060">
    <property type="entry name" value="Cep192_D1"/>
    <property type="match status" value="1"/>
</dbReference>
<dbReference type="GO" id="GO:0090307">
    <property type="term" value="P:mitotic spindle assembly"/>
    <property type="evidence" value="ECO:0007669"/>
    <property type="project" value="TreeGrafter"/>
</dbReference>
<feature type="domain" description="Cep192-like" evidence="8">
    <location>
        <begin position="1268"/>
        <end position="1445"/>
    </location>
</feature>
<protein>
    <submittedName>
        <fullName evidence="10">Centrosomal protein 192</fullName>
    </submittedName>
</protein>